<protein>
    <submittedName>
        <fullName evidence="2">Uncharacterized protein</fullName>
    </submittedName>
</protein>
<dbReference type="AlphaFoldDB" id="A0AAV3QAL2"/>
<gene>
    <name evidence="2" type="ORF">LIER_17524</name>
</gene>
<evidence type="ECO:0000313" key="3">
    <source>
        <dbReference type="Proteomes" id="UP001454036"/>
    </source>
</evidence>
<evidence type="ECO:0000256" key="1">
    <source>
        <dbReference type="SAM" id="SignalP"/>
    </source>
</evidence>
<feature type="signal peptide" evidence="1">
    <location>
        <begin position="1"/>
        <end position="27"/>
    </location>
</feature>
<dbReference type="EMBL" id="BAABME010004088">
    <property type="protein sequence ID" value="GAA0161137.1"/>
    <property type="molecule type" value="Genomic_DNA"/>
</dbReference>
<keyword evidence="3" id="KW-1185">Reference proteome</keyword>
<comment type="caution">
    <text evidence="2">The sequence shown here is derived from an EMBL/GenBank/DDBJ whole genome shotgun (WGS) entry which is preliminary data.</text>
</comment>
<proteinExistence type="predicted"/>
<feature type="chain" id="PRO_5043562314" evidence="1">
    <location>
        <begin position="28"/>
        <end position="105"/>
    </location>
</feature>
<name>A0AAV3QAL2_LITER</name>
<sequence length="105" mass="11637">MAKLKTSTVHLAFIIMYLVGIRTLACGGGCAAWKNWECDGNEKCTCCPIGLLIGGFCWQDHQTIKDDLPRGRCVYHVDCGVKRYCIRIMGGQYGFCLTNINGQIV</sequence>
<keyword evidence="1" id="KW-0732">Signal</keyword>
<dbReference type="Proteomes" id="UP001454036">
    <property type="component" value="Unassembled WGS sequence"/>
</dbReference>
<organism evidence="2 3">
    <name type="scientific">Lithospermum erythrorhizon</name>
    <name type="common">Purple gromwell</name>
    <name type="synonym">Lithospermum officinale var. erythrorhizon</name>
    <dbReference type="NCBI Taxonomy" id="34254"/>
    <lineage>
        <taxon>Eukaryota</taxon>
        <taxon>Viridiplantae</taxon>
        <taxon>Streptophyta</taxon>
        <taxon>Embryophyta</taxon>
        <taxon>Tracheophyta</taxon>
        <taxon>Spermatophyta</taxon>
        <taxon>Magnoliopsida</taxon>
        <taxon>eudicotyledons</taxon>
        <taxon>Gunneridae</taxon>
        <taxon>Pentapetalae</taxon>
        <taxon>asterids</taxon>
        <taxon>lamiids</taxon>
        <taxon>Boraginales</taxon>
        <taxon>Boraginaceae</taxon>
        <taxon>Boraginoideae</taxon>
        <taxon>Lithospermeae</taxon>
        <taxon>Lithospermum</taxon>
    </lineage>
</organism>
<reference evidence="2 3" key="1">
    <citation type="submission" date="2024-01" db="EMBL/GenBank/DDBJ databases">
        <title>The complete chloroplast genome sequence of Lithospermum erythrorhizon: insights into the phylogenetic relationship among Boraginaceae species and the maternal lineages of purple gromwells.</title>
        <authorList>
            <person name="Okada T."/>
            <person name="Watanabe K."/>
        </authorList>
    </citation>
    <scope>NUCLEOTIDE SEQUENCE [LARGE SCALE GENOMIC DNA]</scope>
</reference>
<accession>A0AAV3QAL2</accession>
<evidence type="ECO:0000313" key="2">
    <source>
        <dbReference type="EMBL" id="GAA0161137.1"/>
    </source>
</evidence>